<evidence type="ECO:0000313" key="3">
    <source>
        <dbReference type="EMBL" id="MPM38457.1"/>
    </source>
</evidence>
<feature type="domain" description="Bacteriophage T5 Orf172 DNA-binding" evidence="2">
    <location>
        <begin position="326"/>
        <end position="409"/>
    </location>
</feature>
<dbReference type="InterPro" id="IPR018306">
    <property type="entry name" value="Phage_T5_Orf172_DNA-bd"/>
</dbReference>
<feature type="coiled-coil region" evidence="1">
    <location>
        <begin position="9"/>
        <end position="90"/>
    </location>
</feature>
<dbReference type="Pfam" id="PF13250">
    <property type="entry name" value="SNIPE"/>
    <property type="match status" value="1"/>
</dbReference>
<organism evidence="3">
    <name type="scientific">bioreactor metagenome</name>
    <dbReference type="NCBI Taxonomy" id="1076179"/>
    <lineage>
        <taxon>unclassified sequences</taxon>
        <taxon>metagenomes</taxon>
        <taxon>ecological metagenomes</taxon>
    </lineage>
</organism>
<name>A0A644ZCP7_9ZZZZ</name>
<comment type="caution">
    <text evidence="3">The sequence shown here is derived from an EMBL/GenBank/DDBJ whole genome shotgun (WGS) entry which is preliminary data.</text>
</comment>
<accession>A0A644ZCP7</accession>
<dbReference type="Pfam" id="PF13455">
    <property type="entry name" value="MUG113"/>
    <property type="match status" value="1"/>
</dbReference>
<proteinExistence type="predicted"/>
<dbReference type="SUPFAM" id="SSF46579">
    <property type="entry name" value="Prefoldin"/>
    <property type="match status" value="1"/>
</dbReference>
<dbReference type="EMBL" id="VSSQ01008293">
    <property type="protein sequence ID" value="MPM38457.1"/>
    <property type="molecule type" value="Genomic_DNA"/>
</dbReference>
<evidence type="ECO:0000259" key="2">
    <source>
        <dbReference type="SMART" id="SM00974"/>
    </source>
</evidence>
<dbReference type="SMART" id="SM00974">
    <property type="entry name" value="T5orf172"/>
    <property type="match status" value="1"/>
</dbReference>
<gene>
    <name evidence="3" type="ORF">SDC9_85086</name>
</gene>
<keyword evidence="1" id="KW-0175">Coiled coil</keyword>
<dbReference type="InterPro" id="IPR025280">
    <property type="entry name" value="SNIPE"/>
</dbReference>
<dbReference type="Gene3D" id="1.10.287.1490">
    <property type="match status" value="1"/>
</dbReference>
<evidence type="ECO:0000256" key="1">
    <source>
        <dbReference type="SAM" id="Coils"/>
    </source>
</evidence>
<feature type="coiled-coil region" evidence="1">
    <location>
        <begin position="225"/>
        <end position="312"/>
    </location>
</feature>
<sequence>MGIFDIFKVNQYKQEINSLNQEIERLNKQISSLQFTKDELEYIDLKEKLKSMQNNLVSLELEKVKFNEDIEYLINKISRLENEINSLDNILDIQSYGFYEPKYNFESSSIYKTRLDAIRLRQKDMVKSRMATVHNLDWTIGNDRKKGKEFILDTIKLILRAFNNECDNIIIKVKFNNIEASEKKIKKVFDDLNKLTDMQNVSIKDNYLKLKLEELYLKYEYECKLHEEKEEQQAIKERMREEAKALKELEAARKKIEKEETHFNNAIQDLNTKLLTASDKEKDKLLKKLQELEEKLAAVEQSKQNISDREKNTRAGYVYVISNIGSFGENIYKIGMTRRLEPMDRVKELGDASVPFSFDVHAMIFSDDAPSLENALHKKFQKYSLNKVNLRKEFFNISLEEIEMEVNANHNSVVEFTKLAEANEFRQSLILNSDKLISATC</sequence>
<dbReference type="AlphaFoldDB" id="A0A644ZCP7"/>
<protein>
    <recommendedName>
        <fullName evidence="2">Bacteriophage T5 Orf172 DNA-binding domain-containing protein</fullName>
    </recommendedName>
</protein>
<reference evidence="3" key="1">
    <citation type="submission" date="2019-08" db="EMBL/GenBank/DDBJ databases">
        <authorList>
            <person name="Kucharzyk K."/>
            <person name="Murdoch R.W."/>
            <person name="Higgins S."/>
            <person name="Loffler F."/>
        </authorList>
    </citation>
    <scope>NUCLEOTIDE SEQUENCE</scope>
</reference>